<dbReference type="HOGENOM" id="CLU_3040915_0_0_11"/>
<gene>
    <name evidence="1" type="ordered locus">BLASA_0728</name>
</gene>
<protein>
    <submittedName>
        <fullName evidence="1">Uncharacterized protein</fullName>
    </submittedName>
</protein>
<sequence length="54" mass="5748">MALLPAADDDVELLAAELAELDELSLAGVDDVPPSEEELPAVSEAELLFRLSVR</sequence>
<evidence type="ECO:0000313" key="1">
    <source>
        <dbReference type="EMBL" id="CCG01683.1"/>
    </source>
</evidence>
<evidence type="ECO:0000313" key="2">
    <source>
        <dbReference type="Proteomes" id="UP000007517"/>
    </source>
</evidence>
<proteinExistence type="predicted"/>
<dbReference type="Proteomes" id="UP000007517">
    <property type="component" value="Chromosome"/>
</dbReference>
<dbReference type="AlphaFoldDB" id="H6RRP0"/>
<reference evidence="2" key="2">
    <citation type="submission" date="2012-02" db="EMBL/GenBank/DDBJ databases">
        <title>Complete genome sequence of Blastococcus saxobsidens strain DD2.</title>
        <authorList>
            <person name="Genoscope."/>
        </authorList>
    </citation>
    <scope>NUCLEOTIDE SEQUENCE [LARGE SCALE GENOMIC DNA]</scope>
    <source>
        <strain evidence="2">DD2</strain>
    </source>
</reference>
<reference evidence="1 2" key="1">
    <citation type="journal article" date="2012" name="J. Bacteriol.">
        <title>Genome Sequence of Blastococcus saxobsidens DD2, a Stone-Inhabiting Bacterium.</title>
        <authorList>
            <person name="Chouaia B."/>
            <person name="Crotti E."/>
            <person name="Brusetti L."/>
            <person name="Daffonchio D."/>
            <person name="Essoussi I."/>
            <person name="Nouioui I."/>
            <person name="Sbissi I."/>
            <person name="Ghodhbane-Gtari F."/>
            <person name="Gtari M."/>
            <person name="Vacherie B."/>
            <person name="Barbe V."/>
            <person name="Medigue C."/>
            <person name="Gury J."/>
            <person name="Pujic P."/>
            <person name="Normand P."/>
        </authorList>
    </citation>
    <scope>NUCLEOTIDE SEQUENCE [LARGE SCALE GENOMIC DNA]</scope>
    <source>
        <strain evidence="1 2">DD2</strain>
    </source>
</reference>
<organism evidence="1 2">
    <name type="scientific">Blastococcus saxobsidens (strain DD2)</name>
    <dbReference type="NCBI Taxonomy" id="1146883"/>
    <lineage>
        <taxon>Bacteria</taxon>
        <taxon>Bacillati</taxon>
        <taxon>Actinomycetota</taxon>
        <taxon>Actinomycetes</taxon>
        <taxon>Geodermatophilales</taxon>
        <taxon>Geodermatophilaceae</taxon>
        <taxon>Blastococcus</taxon>
    </lineage>
</organism>
<name>H6RRP0_BLASD</name>
<dbReference type="KEGG" id="bsd:BLASA_0728"/>
<dbReference type="EMBL" id="FO117623">
    <property type="protein sequence ID" value="CCG01683.1"/>
    <property type="molecule type" value="Genomic_DNA"/>
</dbReference>
<keyword evidence="2" id="KW-1185">Reference proteome</keyword>
<accession>H6RRP0</accession>